<reference evidence="1" key="1">
    <citation type="journal article" date="2021" name="Proc. Natl. Acad. Sci. U.S.A.">
        <title>A Catalog of Tens of Thousands of Viruses from Human Metagenomes Reveals Hidden Associations with Chronic Diseases.</title>
        <authorList>
            <person name="Tisza M.J."/>
            <person name="Buck C.B."/>
        </authorList>
    </citation>
    <scope>NUCLEOTIDE SEQUENCE</scope>
    <source>
        <strain evidence="1">Ctr2f5</strain>
    </source>
</reference>
<protein>
    <submittedName>
        <fullName evidence="1">Uncharacterized protein</fullName>
    </submittedName>
</protein>
<sequence length="71" mass="8402">MRLQFQNNDIDCTSTNYEPVISPYTMSVYIPKLQDKNDKLLLKTCRALASHLQALLLPYQFTYTKYHHNCF</sequence>
<proteinExistence type="predicted"/>
<accession>A0A8S5QF19</accession>
<organism evidence="1">
    <name type="scientific">Siphoviridae sp. ctr2f5</name>
    <dbReference type="NCBI Taxonomy" id="2825684"/>
    <lineage>
        <taxon>Viruses</taxon>
        <taxon>Duplodnaviria</taxon>
        <taxon>Heunggongvirae</taxon>
        <taxon>Uroviricota</taxon>
        <taxon>Caudoviricetes</taxon>
    </lineage>
</organism>
<evidence type="ECO:0000313" key="1">
    <source>
        <dbReference type="EMBL" id="DAE17365.1"/>
    </source>
</evidence>
<dbReference type="EMBL" id="BK015639">
    <property type="protein sequence ID" value="DAE17365.1"/>
    <property type="molecule type" value="Genomic_DNA"/>
</dbReference>
<name>A0A8S5QF19_9CAUD</name>